<dbReference type="PANTHER" id="PTHR12993:SF29">
    <property type="entry name" value="BLR3841 PROTEIN"/>
    <property type="match status" value="1"/>
</dbReference>
<organism evidence="1 2">
    <name type="scientific">Thermoanaerobacterium xylanolyticum (strain ATCC 49914 / DSM 7097 / LX-11)</name>
    <dbReference type="NCBI Taxonomy" id="858215"/>
    <lineage>
        <taxon>Bacteria</taxon>
        <taxon>Bacillati</taxon>
        <taxon>Bacillota</taxon>
        <taxon>Clostridia</taxon>
        <taxon>Thermoanaerobacterales</taxon>
        <taxon>Thermoanaerobacteraceae</taxon>
        <taxon>Thermoanaerobacterium</taxon>
    </lineage>
</organism>
<dbReference type="Pfam" id="PF02585">
    <property type="entry name" value="PIG-L"/>
    <property type="match status" value="1"/>
</dbReference>
<dbReference type="KEGG" id="txy:Thexy_0453"/>
<evidence type="ECO:0000313" key="2">
    <source>
        <dbReference type="Proteomes" id="UP000007239"/>
    </source>
</evidence>
<dbReference type="AlphaFoldDB" id="F6BH61"/>
<dbReference type="PANTHER" id="PTHR12993">
    <property type="entry name" value="N-ACETYLGLUCOSAMINYL-PHOSPHATIDYLINOSITOL DE-N-ACETYLASE-RELATED"/>
    <property type="match status" value="1"/>
</dbReference>
<accession>F6BH61</accession>
<dbReference type="RefSeq" id="WP_013787256.1">
    <property type="nucleotide sequence ID" value="NC_015555.1"/>
</dbReference>
<dbReference type="HOGENOM" id="CLU_025055_0_0_9"/>
<dbReference type="SUPFAM" id="SSF102588">
    <property type="entry name" value="LmbE-like"/>
    <property type="match status" value="1"/>
</dbReference>
<evidence type="ECO:0000313" key="1">
    <source>
        <dbReference type="EMBL" id="AEF16505.1"/>
    </source>
</evidence>
<keyword evidence="2" id="KW-1185">Reference proteome</keyword>
<dbReference type="Proteomes" id="UP000007239">
    <property type="component" value="Chromosome"/>
</dbReference>
<dbReference type="EMBL" id="CP002739">
    <property type="protein sequence ID" value="AEF16505.1"/>
    <property type="molecule type" value="Genomic_DNA"/>
</dbReference>
<protein>
    <submittedName>
        <fullName evidence="1">LmbE family protein</fullName>
    </submittedName>
</protein>
<dbReference type="GO" id="GO:0016811">
    <property type="term" value="F:hydrolase activity, acting on carbon-nitrogen (but not peptide) bonds, in linear amides"/>
    <property type="evidence" value="ECO:0007669"/>
    <property type="project" value="TreeGrafter"/>
</dbReference>
<proteinExistence type="predicted"/>
<dbReference type="STRING" id="858215.Thexy_0453"/>
<gene>
    <name evidence="1" type="ordered locus">Thexy_0453</name>
</gene>
<sequence length="474" mass="53840">MKVKKYLIITIIVLSLLVSYVMNLKTTFANLTEKKPEPEFKNPGQRILVIVPHPDDESLGMAGVIQRAVSQNIPVKVVIVTNGDSYKKAAAVLTGHVNPTPSDFYKLGLQRQSESIAAMAELGLPKNDVVFLGFADGSTRFLWSDFWDNNVPRISGGTKSAFSPYKNVYKPGIAYTGNNLENCIQEIIKSFNPTDIYYPMADDVHPDHWAVSNFVRYAIVAMNLNVREHMFLIHHPQWPVPWLLEPNRPLLPPVDMADSNTKWQVFKLTPSEIQKKEVALKKYKSQIAVMEPFLMGFVRQNELFGTKPVINIKDVSTLPNLNQAEMPYTLFKVPAGGVLNQEIYRSADLTEMASFYYRGNELYVGMKSLAPISKKVAYHLEMRLFYKGDIKRIDIGLIGGKLYEYRKAKNSIYNVPISNPVFSKNVVWIKIDIPNTQNLNYIFMGADSIYKNKLIDKIPWNVYKVENKEASQTT</sequence>
<dbReference type="eggNOG" id="COG2120">
    <property type="taxonomic scope" value="Bacteria"/>
</dbReference>
<dbReference type="InterPro" id="IPR003737">
    <property type="entry name" value="GlcNAc_PI_deacetylase-related"/>
</dbReference>
<name>F6BH61_THEXL</name>
<reference evidence="1" key="1">
    <citation type="submission" date="2011-05" db="EMBL/GenBank/DDBJ databases">
        <title>Complete sequence of Thermoanaerobacterium xylanolyticum LX-11.</title>
        <authorList>
            <consortium name="US DOE Joint Genome Institute"/>
            <person name="Lucas S."/>
            <person name="Han J."/>
            <person name="Lapidus A."/>
            <person name="Cheng J.-F."/>
            <person name="Goodwin L."/>
            <person name="Pitluck S."/>
            <person name="Peters L."/>
            <person name="Mikhailova N."/>
            <person name="Lu M."/>
            <person name="Han C."/>
            <person name="Tapia R."/>
            <person name="Land M."/>
            <person name="Hauser L."/>
            <person name="Kyrpides N."/>
            <person name="Ivanova N."/>
            <person name="Pagani I."/>
            <person name="Hemme C."/>
            <person name="Woyke T."/>
        </authorList>
    </citation>
    <scope>NUCLEOTIDE SEQUENCE</scope>
    <source>
        <strain evidence="1">LX-11</strain>
    </source>
</reference>
<dbReference type="Gene3D" id="3.40.50.10320">
    <property type="entry name" value="LmbE-like"/>
    <property type="match status" value="1"/>
</dbReference>
<dbReference type="InterPro" id="IPR024078">
    <property type="entry name" value="LmbE-like_dom_sf"/>
</dbReference>